<dbReference type="Proteomes" id="UP001501771">
    <property type="component" value="Unassembled WGS sequence"/>
</dbReference>
<dbReference type="InterPro" id="IPR004869">
    <property type="entry name" value="MMPL_dom"/>
</dbReference>
<sequence>MKTDAATETSLASRWGAWAARRHWWVLGVWAVLLVGSSVVYPYLESQLVAPDYSVSGSDSDRVNELIQDNFTAAGSEQDVIVFSSDSLVVTDPAYRKVLDEVLADVRDEPGVASVLGPDDPGAEGQISADGHASLAAVGLSGDDSQRGGHAADIQDTIDAAVGDGPVEAYLAGISPSSNDVTKVETADVERAESFGLPVAFLVLLFALAALVAAFIPLALALSGVTVTFGVLTALTGVMDFDAFLLSIITMIGVGIGIDYSLFIISRFREELVRREDAPDAVPAAVGAAMTTSGRTVAFSGAIVAISLFSLFAVNSPLFHEMAIGAVLVVVCTLAAAWSLLPALLGALGHRINRGALPQRFQPAEDRPGSVDPARPEGTGFWARWAHTVLDHPWLAIPAAAVLIVLTLPVFGLKLGIDLGLAALADEPSGKAEIILADSFSEGAMSPVQVLVSNPDGGPLTTNDLEAVDRLTTEASRDPRVADAFAVTTMLRQAGLPLTAEGLATLEQSKDPAAATQLAQTVNLEDGADRTIVTLVPSVAIDSTKAGDLVNELRDETIPPLTGADGPEMLVGGASAQFVDLSDETLGKLWVVIGLVLTLSFLYLMVVFRSLLIPLKAVVMNLMATGAAFGLTAWVFEEGHLEGFFDFTSVGFVQVYLPIMTFALLFGLSMDYEVFLIRRMQEEWVASGDNERAVATGLAHTARPIAAAAAIMAAVFGCFLVADVLELKEFGLALAAAVVLDATLVRLLMVPAIMKIAGTANWWLPRWLQKILPDLRLD</sequence>
<feature type="transmembrane region" description="Helical" evidence="6">
    <location>
        <begin position="618"/>
        <end position="636"/>
    </location>
</feature>
<feature type="transmembrane region" description="Helical" evidence="6">
    <location>
        <begin position="297"/>
        <end position="316"/>
    </location>
</feature>
<evidence type="ECO:0000313" key="8">
    <source>
        <dbReference type="EMBL" id="GAA2155186.1"/>
    </source>
</evidence>
<accession>A0ABN3A6Q2</accession>
<evidence type="ECO:0000256" key="3">
    <source>
        <dbReference type="ARBA" id="ARBA00022692"/>
    </source>
</evidence>
<evidence type="ECO:0000256" key="6">
    <source>
        <dbReference type="SAM" id="Phobius"/>
    </source>
</evidence>
<evidence type="ECO:0000313" key="9">
    <source>
        <dbReference type="Proteomes" id="UP001501771"/>
    </source>
</evidence>
<dbReference type="Gene3D" id="1.20.1640.10">
    <property type="entry name" value="Multidrug efflux transporter AcrB transmembrane domain"/>
    <property type="match status" value="2"/>
</dbReference>
<keyword evidence="2" id="KW-1003">Cell membrane</keyword>
<feature type="transmembrane region" description="Helical" evidence="6">
    <location>
        <begin position="589"/>
        <end position="606"/>
    </location>
</feature>
<reference evidence="8 9" key="1">
    <citation type="journal article" date="2019" name="Int. J. Syst. Evol. Microbiol.">
        <title>The Global Catalogue of Microorganisms (GCM) 10K type strain sequencing project: providing services to taxonomists for standard genome sequencing and annotation.</title>
        <authorList>
            <consortium name="The Broad Institute Genomics Platform"/>
            <consortium name="The Broad Institute Genome Sequencing Center for Infectious Disease"/>
            <person name="Wu L."/>
            <person name="Ma J."/>
        </authorList>
    </citation>
    <scope>NUCLEOTIDE SEQUENCE [LARGE SCALE GENOMIC DNA]</scope>
    <source>
        <strain evidence="8 9">JCM 16022</strain>
    </source>
</reference>
<gene>
    <name evidence="8" type="ORF">GCM10009844_41970</name>
</gene>
<feature type="transmembrane region" description="Helical" evidence="6">
    <location>
        <begin position="24"/>
        <end position="44"/>
    </location>
</feature>
<dbReference type="PANTHER" id="PTHR33406">
    <property type="entry name" value="MEMBRANE PROTEIN MJ1562-RELATED"/>
    <property type="match status" value="1"/>
</dbReference>
<keyword evidence="5 6" id="KW-0472">Membrane</keyword>
<evidence type="ECO:0000259" key="7">
    <source>
        <dbReference type="Pfam" id="PF03176"/>
    </source>
</evidence>
<feature type="transmembrane region" description="Helical" evidence="6">
    <location>
        <begin position="199"/>
        <end position="223"/>
    </location>
</feature>
<keyword evidence="3 6" id="KW-0812">Transmembrane</keyword>
<dbReference type="InterPro" id="IPR050545">
    <property type="entry name" value="Mycobact_MmpL"/>
</dbReference>
<evidence type="ECO:0000256" key="2">
    <source>
        <dbReference type="ARBA" id="ARBA00022475"/>
    </source>
</evidence>
<feature type="transmembrane region" description="Helical" evidence="6">
    <location>
        <begin position="394"/>
        <end position="413"/>
    </location>
</feature>
<protein>
    <submittedName>
        <fullName evidence="8">MMPL family transporter</fullName>
    </submittedName>
</protein>
<comment type="caution">
    <text evidence="8">The sequence shown here is derived from an EMBL/GenBank/DDBJ whole genome shotgun (WGS) entry which is preliminary data.</text>
</comment>
<keyword evidence="4 6" id="KW-1133">Transmembrane helix</keyword>
<dbReference type="EMBL" id="BAAAQR010000017">
    <property type="protein sequence ID" value="GAA2155186.1"/>
    <property type="molecule type" value="Genomic_DNA"/>
</dbReference>
<dbReference type="SUPFAM" id="SSF82866">
    <property type="entry name" value="Multidrug efflux transporter AcrB transmembrane domain"/>
    <property type="match status" value="2"/>
</dbReference>
<feature type="transmembrane region" description="Helical" evidence="6">
    <location>
        <begin position="656"/>
        <end position="677"/>
    </location>
</feature>
<evidence type="ECO:0000256" key="5">
    <source>
        <dbReference type="ARBA" id="ARBA00023136"/>
    </source>
</evidence>
<dbReference type="RefSeq" id="WP_344157296.1">
    <property type="nucleotide sequence ID" value="NZ_BAAAQR010000017.1"/>
</dbReference>
<keyword evidence="9" id="KW-1185">Reference proteome</keyword>
<evidence type="ECO:0000256" key="1">
    <source>
        <dbReference type="ARBA" id="ARBA00004651"/>
    </source>
</evidence>
<feature type="domain" description="Membrane transport protein MMPL" evidence="7">
    <location>
        <begin position="56"/>
        <end position="389"/>
    </location>
</feature>
<feature type="transmembrane region" description="Helical" evidence="6">
    <location>
        <begin position="322"/>
        <end position="345"/>
    </location>
</feature>
<comment type="subcellular location">
    <subcellularLocation>
        <location evidence="1">Cell membrane</location>
        <topology evidence="1">Multi-pass membrane protein</topology>
    </subcellularLocation>
</comment>
<name>A0ABN3A6Q2_9ACTN</name>
<evidence type="ECO:0000256" key="4">
    <source>
        <dbReference type="ARBA" id="ARBA00022989"/>
    </source>
</evidence>
<organism evidence="8 9">
    <name type="scientific">Nocardioides koreensis</name>
    <dbReference type="NCBI Taxonomy" id="433651"/>
    <lineage>
        <taxon>Bacteria</taxon>
        <taxon>Bacillati</taxon>
        <taxon>Actinomycetota</taxon>
        <taxon>Actinomycetes</taxon>
        <taxon>Propionibacteriales</taxon>
        <taxon>Nocardioidaceae</taxon>
        <taxon>Nocardioides</taxon>
    </lineage>
</organism>
<feature type="transmembrane region" description="Helical" evidence="6">
    <location>
        <begin position="705"/>
        <end position="724"/>
    </location>
</feature>
<dbReference type="Pfam" id="PF03176">
    <property type="entry name" value="MMPL"/>
    <property type="match status" value="2"/>
</dbReference>
<feature type="transmembrane region" description="Helical" evidence="6">
    <location>
        <begin position="243"/>
        <end position="265"/>
    </location>
</feature>
<dbReference type="PANTHER" id="PTHR33406:SF13">
    <property type="entry name" value="MEMBRANE PROTEIN YDFJ"/>
    <property type="match status" value="1"/>
</dbReference>
<proteinExistence type="predicted"/>
<feature type="domain" description="Membrane transport protein MMPL" evidence="7">
    <location>
        <begin position="426"/>
        <end position="765"/>
    </location>
</feature>